<keyword evidence="4" id="KW-1185">Reference proteome</keyword>
<evidence type="ECO:0000313" key="3">
    <source>
        <dbReference type="EMBL" id="WKA09095.1"/>
    </source>
</evidence>
<name>A0ABY9DNE2_VITVI</name>
<organism evidence="3 4">
    <name type="scientific">Vitis vinifera</name>
    <name type="common">Grape</name>
    <dbReference type="NCBI Taxonomy" id="29760"/>
    <lineage>
        <taxon>Eukaryota</taxon>
        <taxon>Viridiplantae</taxon>
        <taxon>Streptophyta</taxon>
        <taxon>Embryophyta</taxon>
        <taxon>Tracheophyta</taxon>
        <taxon>Spermatophyta</taxon>
        <taxon>Magnoliopsida</taxon>
        <taxon>eudicotyledons</taxon>
        <taxon>Gunneridae</taxon>
        <taxon>Pentapetalae</taxon>
        <taxon>rosids</taxon>
        <taxon>Vitales</taxon>
        <taxon>Vitaceae</taxon>
        <taxon>Viteae</taxon>
        <taxon>Vitis</taxon>
    </lineage>
</organism>
<dbReference type="InterPro" id="IPR036317">
    <property type="entry name" value="Cullin_homology_sf"/>
</dbReference>
<reference evidence="3 4" key="1">
    <citation type="journal article" date="2023" name="Hortic Res">
        <title>The complete reference genome for grapevine (Vitis vinifera L.) genetics and breeding.</title>
        <authorList>
            <person name="Shi X."/>
            <person name="Cao S."/>
            <person name="Wang X."/>
            <person name="Huang S."/>
            <person name="Wang Y."/>
            <person name="Liu Z."/>
            <person name="Liu W."/>
            <person name="Leng X."/>
            <person name="Peng Y."/>
            <person name="Wang N."/>
            <person name="Wang Y."/>
            <person name="Ma Z."/>
            <person name="Xu X."/>
            <person name="Zhang F."/>
            <person name="Xue H."/>
            <person name="Zhong H."/>
            <person name="Wang Y."/>
            <person name="Zhang K."/>
            <person name="Velt A."/>
            <person name="Avia K."/>
            <person name="Holtgrawe D."/>
            <person name="Grimplet J."/>
            <person name="Matus J.T."/>
            <person name="Ware D."/>
            <person name="Wu X."/>
            <person name="Wang H."/>
            <person name="Liu C."/>
            <person name="Fang Y."/>
            <person name="Rustenholz C."/>
            <person name="Cheng Z."/>
            <person name="Xiao H."/>
            <person name="Zhou Y."/>
        </authorList>
    </citation>
    <scope>NUCLEOTIDE SEQUENCE [LARGE SCALE GENOMIC DNA]</scope>
    <source>
        <strain evidence="4">cv. Pinot noir / PN40024</strain>
        <tissue evidence="3">Leaf</tissue>
    </source>
</reference>
<dbReference type="Pfam" id="PF26557">
    <property type="entry name" value="Cullin_AB"/>
    <property type="match status" value="1"/>
</dbReference>
<accession>A0ABY9DNE2</accession>
<dbReference type="InterPro" id="IPR016158">
    <property type="entry name" value="Cullin_homology"/>
</dbReference>
<dbReference type="Gene3D" id="3.30.230.130">
    <property type="entry name" value="Cullin, Chain C, Domain 2"/>
    <property type="match status" value="1"/>
</dbReference>
<evidence type="ECO:0000259" key="2">
    <source>
        <dbReference type="PROSITE" id="PS50069"/>
    </source>
</evidence>
<feature type="domain" description="Cullin family profile" evidence="2">
    <location>
        <begin position="60"/>
        <end position="152"/>
    </location>
</feature>
<proteinExistence type="inferred from homology"/>
<dbReference type="PROSITE" id="PS50069">
    <property type="entry name" value="CULLIN_2"/>
    <property type="match status" value="1"/>
</dbReference>
<protein>
    <recommendedName>
        <fullName evidence="2">Cullin family profile domain-containing protein</fullName>
    </recommendedName>
</protein>
<evidence type="ECO:0000256" key="1">
    <source>
        <dbReference type="PROSITE-ProRule" id="PRU00330"/>
    </source>
</evidence>
<sequence length="152" mass="17765">MRFFCELLEWGIRTWKDEAERRCRVSMRVLLLKQRTILTCCPDSYREGLGQFSQVICAAPPVEIWERCDKFRGYPLKTQVGRRLSWQTDMGMADLRATFVRGQKHKLSVYIHQVCTLMMFNNAHRLNEKGTGHGSIPDLQEEVLLVMKLMIA</sequence>
<dbReference type="Proteomes" id="UP001227230">
    <property type="component" value="Chromosome 17"/>
</dbReference>
<gene>
    <name evidence="3" type="ORF">VitviT2T_026773</name>
</gene>
<dbReference type="SUPFAM" id="SSF75632">
    <property type="entry name" value="Cullin homology domain"/>
    <property type="match status" value="1"/>
</dbReference>
<dbReference type="InterPro" id="IPR059120">
    <property type="entry name" value="Cullin-like_AB"/>
</dbReference>
<dbReference type="EMBL" id="CP126664">
    <property type="protein sequence ID" value="WKA09095.1"/>
    <property type="molecule type" value="Genomic_DNA"/>
</dbReference>
<evidence type="ECO:0000313" key="4">
    <source>
        <dbReference type="Proteomes" id="UP001227230"/>
    </source>
</evidence>
<comment type="similarity">
    <text evidence="1">Belongs to the cullin family.</text>
</comment>